<organism evidence="1">
    <name type="scientific">gut metagenome</name>
    <dbReference type="NCBI Taxonomy" id="749906"/>
    <lineage>
        <taxon>unclassified sequences</taxon>
        <taxon>metagenomes</taxon>
        <taxon>organismal metagenomes</taxon>
    </lineage>
</organism>
<gene>
    <name evidence="1" type="ORF">EVA_09092</name>
</gene>
<protein>
    <submittedName>
        <fullName evidence="1">Uncharacterized protein</fullName>
    </submittedName>
</protein>
<reference evidence="1" key="1">
    <citation type="journal article" date="2012" name="PLoS ONE">
        <title>Gene sets for utilization of primary and secondary nutrition supplies in the distal gut of endangered iberian lynx.</title>
        <authorList>
            <person name="Alcaide M."/>
            <person name="Messina E."/>
            <person name="Richter M."/>
            <person name="Bargiela R."/>
            <person name="Peplies J."/>
            <person name="Huws S.A."/>
            <person name="Newbold C.J."/>
            <person name="Golyshin P.N."/>
            <person name="Simon M.A."/>
            <person name="Lopez G."/>
            <person name="Yakimov M.M."/>
            <person name="Ferrer M."/>
        </authorList>
    </citation>
    <scope>NUCLEOTIDE SEQUENCE</scope>
</reference>
<proteinExistence type="predicted"/>
<dbReference type="AlphaFoldDB" id="J9GKY2"/>
<comment type="caution">
    <text evidence="1">The sequence shown here is derived from an EMBL/GenBank/DDBJ whole genome shotgun (WGS) entry which is preliminary data.</text>
</comment>
<accession>J9GKY2</accession>
<dbReference type="EMBL" id="AMCI01002408">
    <property type="protein sequence ID" value="EJX02803.1"/>
    <property type="molecule type" value="Genomic_DNA"/>
</dbReference>
<sequence>MFFSVGALYGAVDLPLDAYRRKGLKRGIPIPAVIPDRLKQSDHPFLDQVIGISSNKIHGSGLFSDQPFVFFHKIV</sequence>
<evidence type="ECO:0000313" key="1">
    <source>
        <dbReference type="EMBL" id="EJX02803.1"/>
    </source>
</evidence>
<name>J9GKY2_9ZZZZ</name>